<feature type="transmembrane region" description="Helical" evidence="6">
    <location>
        <begin position="39"/>
        <end position="63"/>
    </location>
</feature>
<dbReference type="EMBL" id="GFDF01003848">
    <property type="protein sequence ID" value="JAV10236.1"/>
    <property type="molecule type" value="Transcribed_RNA"/>
</dbReference>
<evidence type="ECO:0000256" key="1">
    <source>
        <dbReference type="ARBA" id="ARBA00004477"/>
    </source>
</evidence>
<dbReference type="PANTHER" id="PTHR45799">
    <property type="entry name" value="RETICULON-LIKE PROTEIN"/>
    <property type="match status" value="1"/>
</dbReference>
<dbReference type="InterPro" id="IPR003388">
    <property type="entry name" value="Reticulon"/>
</dbReference>
<dbReference type="GO" id="GO:0005789">
    <property type="term" value="C:endoplasmic reticulum membrane"/>
    <property type="evidence" value="ECO:0007669"/>
    <property type="project" value="UniProtKB-SubCell"/>
</dbReference>
<keyword evidence="3 6" id="KW-0256">Endoplasmic reticulum</keyword>
<keyword evidence="5 6" id="KW-0472">Membrane</keyword>
<dbReference type="InterPro" id="IPR046964">
    <property type="entry name" value="RTN1-4"/>
</dbReference>
<comment type="subcellular location">
    <subcellularLocation>
        <location evidence="1 6">Endoplasmic reticulum membrane</location>
        <topology evidence="1 6">Multi-pass membrane protein</topology>
    </subcellularLocation>
</comment>
<proteinExistence type="predicted"/>
<keyword evidence="2 6" id="KW-0812">Transmembrane</keyword>
<evidence type="ECO:0000256" key="2">
    <source>
        <dbReference type="ARBA" id="ARBA00022692"/>
    </source>
</evidence>
<evidence type="ECO:0000256" key="6">
    <source>
        <dbReference type="RuleBase" id="RU363132"/>
    </source>
</evidence>
<dbReference type="PROSITE" id="PS50845">
    <property type="entry name" value="RETICULON"/>
    <property type="match status" value="1"/>
</dbReference>
<dbReference type="Gene3D" id="1.20.5.2480">
    <property type="match status" value="1"/>
</dbReference>
<evidence type="ECO:0000256" key="4">
    <source>
        <dbReference type="ARBA" id="ARBA00022989"/>
    </source>
</evidence>
<dbReference type="PANTHER" id="PTHR45799:SF2">
    <property type="entry name" value="RETICULON-LIKE PROTEIN"/>
    <property type="match status" value="1"/>
</dbReference>
<evidence type="ECO:0000259" key="7">
    <source>
        <dbReference type="PROSITE" id="PS50845"/>
    </source>
</evidence>
<evidence type="ECO:0000256" key="5">
    <source>
        <dbReference type="ARBA" id="ARBA00023136"/>
    </source>
</evidence>
<evidence type="ECO:0000256" key="3">
    <source>
        <dbReference type="ARBA" id="ARBA00022824"/>
    </source>
</evidence>
<evidence type="ECO:0000313" key="8">
    <source>
        <dbReference type="EMBL" id="JAV10236.1"/>
    </source>
</evidence>
<dbReference type="Pfam" id="PF02453">
    <property type="entry name" value="Reticulon"/>
    <property type="match status" value="1"/>
</dbReference>
<organism evidence="8">
    <name type="scientific">Nyssomyia neivai</name>
    <dbReference type="NCBI Taxonomy" id="330878"/>
    <lineage>
        <taxon>Eukaryota</taxon>
        <taxon>Metazoa</taxon>
        <taxon>Ecdysozoa</taxon>
        <taxon>Arthropoda</taxon>
        <taxon>Hexapoda</taxon>
        <taxon>Insecta</taxon>
        <taxon>Pterygota</taxon>
        <taxon>Neoptera</taxon>
        <taxon>Endopterygota</taxon>
        <taxon>Diptera</taxon>
        <taxon>Nematocera</taxon>
        <taxon>Psychodoidea</taxon>
        <taxon>Psychodidae</taxon>
        <taxon>Nyssomyia</taxon>
    </lineage>
</organism>
<protein>
    <recommendedName>
        <fullName evidence="6">Reticulon-like protein</fullName>
    </recommendedName>
</protein>
<reference evidence="8" key="1">
    <citation type="submission" date="2016-12" db="EMBL/GenBank/DDBJ databases">
        <title>An insight into the sialome and mialome of the sand fly, Nyssomyia neivai.</title>
        <authorList>
            <person name="Sebastian V."/>
            <person name="Goulart T.M."/>
            <person name="Oliveira W."/>
            <person name="Calvo E."/>
            <person name="Oliveira L.F."/>
            <person name="Pinto M.C."/>
            <person name="Rosselino A.M."/>
            <person name="Ribeiro J.M."/>
        </authorList>
    </citation>
    <scope>NUCLEOTIDE SEQUENCE</scope>
</reference>
<feature type="domain" description="Reticulon" evidence="7">
    <location>
        <begin position="25"/>
        <end position="216"/>
    </location>
</feature>
<sequence length="216" mass="24150">MVRKTTNSRYTNGNHKNYLPERGPMESLIYWRDPKKSGAVFGAGLAILLAMVCFSVISVFAYLSLTLLVGTICFTIYKNVLQAVQKTSDGHPFKSILETDLTLPQDKVQQAVNVGVTHVNSVIVELRRLFLVEDLVDSIKFALLLWCLTYVGSWFNGMSIVIILFVALFTLPKVYENNKQSIDAYLDLVRSKVIEITDKAKAAVPIGKKAESDKDK</sequence>
<dbReference type="GO" id="GO:0030424">
    <property type="term" value="C:axon"/>
    <property type="evidence" value="ECO:0007669"/>
    <property type="project" value="TreeGrafter"/>
</dbReference>
<feature type="transmembrane region" description="Helical" evidence="6">
    <location>
        <begin position="143"/>
        <end position="171"/>
    </location>
</feature>
<name>A0A1L8DUY0_9DIPT</name>
<dbReference type="AlphaFoldDB" id="A0A1L8DUY0"/>
<keyword evidence="4 6" id="KW-1133">Transmembrane helix</keyword>
<accession>A0A1L8DUY0</accession>